<dbReference type="PANTHER" id="PTHR20854:SF4">
    <property type="entry name" value="INOSITOL-1-MONOPHOSPHATASE-RELATED"/>
    <property type="match status" value="1"/>
</dbReference>
<dbReference type="Proteomes" id="UP001523550">
    <property type="component" value="Unassembled WGS sequence"/>
</dbReference>
<dbReference type="Pfam" id="PF00459">
    <property type="entry name" value="Inositol_P"/>
    <property type="match status" value="1"/>
</dbReference>
<evidence type="ECO:0000256" key="5">
    <source>
        <dbReference type="ARBA" id="ARBA00022801"/>
    </source>
</evidence>
<dbReference type="InterPro" id="IPR020583">
    <property type="entry name" value="Inositol_monoP_metal-BS"/>
</dbReference>
<evidence type="ECO:0000256" key="4">
    <source>
        <dbReference type="ARBA" id="ARBA00022723"/>
    </source>
</evidence>
<organism evidence="9 10">
    <name type="scientific">Natronospira proteinivora</name>
    <dbReference type="NCBI Taxonomy" id="1807133"/>
    <lineage>
        <taxon>Bacteria</taxon>
        <taxon>Pseudomonadati</taxon>
        <taxon>Pseudomonadota</taxon>
        <taxon>Gammaproteobacteria</taxon>
        <taxon>Natronospirales</taxon>
        <taxon>Natronospiraceae</taxon>
        <taxon>Natronospira</taxon>
    </lineage>
</organism>
<keyword evidence="10" id="KW-1185">Reference proteome</keyword>
<keyword evidence="4 8" id="KW-0479">Metal-binding</keyword>
<sequence>MHPLLNIAVRAARNAGDIISRRLGDRDAISIASKARNDFVTDVDHEAEGAIISTIQRHYRDHAFLAEERGQVGDSEHQWIIDPLDGTTNFLHGLPVFAVSIAYQYRGKLEHGVIYDPIRQELFTASRGGGAFLDDRRIRVAKLNSLEGSLIGTGFPYTDHRYLDEYMAMFRAVIEKTAGVRRPGAAAIDLAWLAAGRIDGFWEMGLKPWDIAAGSLLIREAGGMVGSLSGGTDYLDTGNIMAGNAKIFAALGRLIRPHLPAEMK</sequence>
<dbReference type="PRINTS" id="PR01959">
    <property type="entry name" value="SBIMPHPHTASE"/>
</dbReference>
<dbReference type="EMBL" id="JALJYF010000001">
    <property type="protein sequence ID" value="MCP1726267.1"/>
    <property type="molecule type" value="Genomic_DNA"/>
</dbReference>
<dbReference type="PROSITE" id="PS00630">
    <property type="entry name" value="IMP_2"/>
    <property type="match status" value="1"/>
</dbReference>
<comment type="caution">
    <text evidence="9">The sequence shown here is derived from an EMBL/GenBank/DDBJ whole genome shotgun (WGS) entry which is preliminary data.</text>
</comment>
<dbReference type="InterPro" id="IPR000760">
    <property type="entry name" value="Inositol_monophosphatase-like"/>
</dbReference>
<dbReference type="InterPro" id="IPR022337">
    <property type="entry name" value="Inositol_monophosphatase_SuhB"/>
</dbReference>
<dbReference type="SUPFAM" id="SSF56655">
    <property type="entry name" value="Carbohydrate phosphatase"/>
    <property type="match status" value="1"/>
</dbReference>
<evidence type="ECO:0000256" key="1">
    <source>
        <dbReference type="ARBA" id="ARBA00001033"/>
    </source>
</evidence>
<keyword evidence="6" id="KW-0804">Transcription</keyword>
<keyword evidence="6" id="KW-0805">Transcription regulation</keyword>
<dbReference type="EC" id="3.1.3.25" evidence="8"/>
<keyword evidence="6" id="KW-0889">Transcription antitermination</keyword>
<gene>
    <name evidence="9" type="ORF">J2T60_000232</name>
</gene>
<dbReference type="InterPro" id="IPR033942">
    <property type="entry name" value="IMPase"/>
</dbReference>
<dbReference type="CDD" id="cd01639">
    <property type="entry name" value="IMPase"/>
    <property type="match status" value="1"/>
</dbReference>
<keyword evidence="5 8" id="KW-0378">Hydrolase</keyword>
<reference evidence="9 10" key="1">
    <citation type="submission" date="2022-03" db="EMBL/GenBank/DDBJ databases">
        <title>Genomic Encyclopedia of Type Strains, Phase III (KMG-III): the genomes of soil and plant-associated and newly described type strains.</title>
        <authorList>
            <person name="Whitman W."/>
        </authorList>
    </citation>
    <scope>NUCLEOTIDE SEQUENCE [LARGE SCALE GENOMIC DNA]</scope>
    <source>
        <strain evidence="9 10">BSker1</strain>
    </source>
</reference>
<comment type="catalytic activity">
    <reaction evidence="1 8">
        <text>a myo-inositol phosphate + H2O = myo-inositol + phosphate</text>
        <dbReference type="Rhea" id="RHEA:24056"/>
        <dbReference type="ChEBI" id="CHEBI:15377"/>
        <dbReference type="ChEBI" id="CHEBI:17268"/>
        <dbReference type="ChEBI" id="CHEBI:43474"/>
        <dbReference type="ChEBI" id="CHEBI:84139"/>
        <dbReference type="EC" id="3.1.3.25"/>
    </reaction>
</comment>
<evidence type="ECO:0000313" key="10">
    <source>
        <dbReference type="Proteomes" id="UP001523550"/>
    </source>
</evidence>
<dbReference type="PRINTS" id="PR00377">
    <property type="entry name" value="IMPHPHTASES"/>
</dbReference>
<keyword evidence="7 8" id="KW-0460">Magnesium</keyword>
<comment type="similarity">
    <text evidence="3 8">Belongs to the inositol monophosphatase superfamily.</text>
</comment>
<evidence type="ECO:0000256" key="2">
    <source>
        <dbReference type="ARBA" id="ARBA00001946"/>
    </source>
</evidence>
<dbReference type="Gene3D" id="3.30.540.10">
    <property type="entry name" value="Fructose-1,6-Bisphosphatase, subunit A, domain 1"/>
    <property type="match status" value="1"/>
</dbReference>
<evidence type="ECO:0000256" key="8">
    <source>
        <dbReference type="RuleBase" id="RU364068"/>
    </source>
</evidence>
<dbReference type="PROSITE" id="PS00629">
    <property type="entry name" value="IMP_1"/>
    <property type="match status" value="1"/>
</dbReference>
<evidence type="ECO:0000256" key="7">
    <source>
        <dbReference type="ARBA" id="ARBA00022842"/>
    </source>
</evidence>
<evidence type="ECO:0000256" key="3">
    <source>
        <dbReference type="ARBA" id="ARBA00009759"/>
    </source>
</evidence>
<dbReference type="InterPro" id="IPR020550">
    <property type="entry name" value="Inositol_monophosphatase_CS"/>
</dbReference>
<protein>
    <recommendedName>
        <fullName evidence="8">Inositol-1-monophosphatase</fullName>
        <ecNumber evidence="8">3.1.3.25</ecNumber>
    </recommendedName>
</protein>
<dbReference type="RefSeq" id="WP_253444266.1">
    <property type="nucleotide sequence ID" value="NZ_JALJYF010000001.1"/>
</dbReference>
<dbReference type="PANTHER" id="PTHR20854">
    <property type="entry name" value="INOSITOL MONOPHOSPHATASE"/>
    <property type="match status" value="1"/>
</dbReference>
<comment type="cofactor">
    <cofactor evidence="2 8">
        <name>Mg(2+)</name>
        <dbReference type="ChEBI" id="CHEBI:18420"/>
    </cofactor>
</comment>
<evidence type="ECO:0000313" key="9">
    <source>
        <dbReference type="EMBL" id="MCP1726267.1"/>
    </source>
</evidence>
<name>A0ABT1G5A4_9GAMM</name>
<dbReference type="Gene3D" id="3.40.190.80">
    <property type="match status" value="1"/>
</dbReference>
<evidence type="ECO:0000256" key="6">
    <source>
        <dbReference type="ARBA" id="ARBA00022814"/>
    </source>
</evidence>
<dbReference type="GO" id="GO:0052834">
    <property type="term" value="F:inositol monophosphate phosphatase activity"/>
    <property type="evidence" value="ECO:0007669"/>
    <property type="project" value="UniProtKB-EC"/>
</dbReference>
<accession>A0ABT1G5A4</accession>
<proteinExistence type="inferred from homology"/>